<dbReference type="Gene3D" id="1.10.600.10">
    <property type="entry name" value="Farnesyl Diphosphate Synthase"/>
    <property type="match status" value="1"/>
</dbReference>
<dbReference type="GO" id="GO:0010333">
    <property type="term" value="F:terpene synthase activity"/>
    <property type="evidence" value="ECO:0007669"/>
    <property type="project" value="InterPro"/>
</dbReference>
<evidence type="ECO:0000256" key="1">
    <source>
        <dbReference type="ARBA" id="ARBA00001946"/>
    </source>
</evidence>
<evidence type="ECO:0000256" key="3">
    <source>
        <dbReference type="ARBA" id="ARBA00022842"/>
    </source>
</evidence>
<sequence>MPLQHVTLRPVKLTFDPVSSDTPGVPDLDFASLFREENATEDAPHVIYPKDMGVPWNTSLPWIRQSKFWAHAESAGYDLVNRISLDKASERGTLPIELMDERREWKIDELVENALSCCVYLYPTSSPTRLALLTQSILLMFLHDDVIERGATQNLRDMNESLKFCMLTFLQESTVVDEFLSMAPKNRHLKQFWSEVLECDPVLGPDLLYAIHTFVRDGRVKSPFKQDHYATLADYMLYRRNDIGKSFMIAAIRFGCGVHQTREELAPFDKLADLFVKHSILINDFYSYDKEVREVKTINSSLVNAVAVIEQLLSVSPDSAKAITRSISFDMEKEFYNMCEEFIHRSDINDRQHIFITALFDALSGNIFHSATTSRYVRHAEKPLPCKC</sequence>
<proteinExistence type="inferred from homology"/>
<dbReference type="Pfam" id="PF19086">
    <property type="entry name" value="Terpene_syn_C_2"/>
    <property type="match status" value="1"/>
</dbReference>
<comment type="cofactor">
    <cofactor evidence="1 4">
        <name>Mg(2+)</name>
        <dbReference type="ChEBI" id="CHEBI:18420"/>
    </cofactor>
</comment>
<evidence type="ECO:0000313" key="6">
    <source>
        <dbReference type="Proteomes" id="UP000266234"/>
    </source>
</evidence>
<dbReference type="SMR" id="A0A395SKZ5"/>
<accession>A0A395SKZ5</accession>
<comment type="caution">
    <text evidence="5">The sequence shown here is derived from an EMBL/GenBank/DDBJ whole genome shotgun (WGS) entry which is preliminary data.</text>
</comment>
<dbReference type="EMBL" id="PXOG01000144">
    <property type="protein sequence ID" value="RGP73101.1"/>
    <property type="molecule type" value="Genomic_DNA"/>
</dbReference>
<dbReference type="EC" id="4.2.3.-" evidence="4"/>
<dbReference type="InterPro" id="IPR034686">
    <property type="entry name" value="Terpene_cyclase-like_2"/>
</dbReference>
<dbReference type="GO" id="GO:0008299">
    <property type="term" value="P:isoprenoid biosynthetic process"/>
    <property type="evidence" value="ECO:0007669"/>
    <property type="project" value="UniProtKB-ARBA"/>
</dbReference>
<gene>
    <name evidence="5" type="ORF">FLONG3_6416</name>
</gene>
<evidence type="ECO:0000256" key="2">
    <source>
        <dbReference type="ARBA" id="ARBA00006333"/>
    </source>
</evidence>
<name>A0A395SKZ5_9HYPO</name>
<dbReference type="PANTHER" id="PTHR35201:SF4">
    <property type="entry name" value="BETA-PINACENE SYNTHASE-RELATED"/>
    <property type="match status" value="1"/>
</dbReference>
<evidence type="ECO:0000313" key="5">
    <source>
        <dbReference type="EMBL" id="RGP73101.1"/>
    </source>
</evidence>
<evidence type="ECO:0000256" key="4">
    <source>
        <dbReference type="RuleBase" id="RU366034"/>
    </source>
</evidence>
<keyword evidence="3 4" id="KW-0460">Magnesium</keyword>
<keyword evidence="4" id="KW-0456">Lyase</keyword>
<protein>
    <recommendedName>
        <fullName evidence="4">Terpene synthase</fullName>
        <ecNumber evidence="4">4.2.3.-</ecNumber>
    </recommendedName>
</protein>
<comment type="similarity">
    <text evidence="2 4">Belongs to the terpene synthase family.</text>
</comment>
<reference evidence="5 6" key="1">
    <citation type="journal article" date="2018" name="PLoS Pathog.">
        <title>Evolution of structural diversity of trichothecenes, a family of toxins produced by plant pathogenic and entomopathogenic fungi.</title>
        <authorList>
            <person name="Proctor R.H."/>
            <person name="McCormick S.P."/>
            <person name="Kim H.S."/>
            <person name="Cardoza R.E."/>
            <person name="Stanley A.M."/>
            <person name="Lindo L."/>
            <person name="Kelly A."/>
            <person name="Brown D.W."/>
            <person name="Lee T."/>
            <person name="Vaughan M.M."/>
            <person name="Alexander N.J."/>
            <person name="Busman M."/>
            <person name="Gutierrez S."/>
        </authorList>
    </citation>
    <scope>NUCLEOTIDE SEQUENCE [LARGE SCALE GENOMIC DNA]</scope>
    <source>
        <strain evidence="5 6">NRRL 20695</strain>
    </source>
</reference>
<dbReference type="AlphaFoldDB" id="A0A395SKZ5"/>
<dbReference type="OrthoDB" id="3004402at2759"/>
<keyword evidence="4" id="KW-0479">Metal-binding</keyword>
<dbReference type="SUPFAM" id="SSF48576">
    <property type="entry name" value="Terpenoid synthases"/>
    <property type="match status" value="1"/>
</dbReference>
<organism evidence="5 6">
    <name type="scientific">Fusarium longipes</name>
    <dbReference type="NCBI Taxonomy" id="694270"/>
    <lineage>
        <taxon>Eukaryota</taxon>
        <taxon>Fungi</taxon>
        <taxon>Dikarya</taxon>
        <taxon>Ascomycota</taxon>
        <taxon>Pezizomycotina</taxon>
        <taxon>Sordariomycetes</taxon>
        <taxon>Hypocreomycetidae</taxon>
        <taxon>Hypocreales</taxon>
        <taxon>Nectriaceae</taxon>
        <taxon>Fusarium</taxon>
    </lineage>
</organism>
<keyword evidence="6" id="KW-1185">Reference proteome</keyword>
<dbReference type="Proteomes" id="UP000266234">
    <property type="component" value="Unassembled WGS sequence"/>
</dbReference>
<dbReference type="GO" id="GO:0046872">
    <property type="term" value="F:metal ion binding"/>
    <property type="evidence" value="ECO:0007669"/>
    <property type="project" value="UniProtKB-KW"/>
</dbReference>
<dbReference type="PANTHER" id="PTHR35201">
    <property type="entry name" value="TERPENE SYNTHASE"/>
    <property type="match status" value="1"/>
</dbReference>
<dbReference type="InterPro" id="IPR008949">
    <property type="entry name" value="Isoprenoid_synthase_dom_sf"/>
</dbReference>